<dbReference type="GeneID" id="106069894"/>
<dbReference type="Proteomes" id="UP001165740">
    <property type="component" value="Chromosome 10"/>
</dbReference>
<feature type="compositionally biased region" description="Basic and acidic residues" evidence="1">
    <location>
        <begin position="1015"/>
        <end position="1037"/>
    </location>
</feature>
<feature type="compositionally biased region" description="Polar residues" evidence="1">
    <location>
        <begin position="739"/>
        <end position="752"/>
    </location>
</feature>
<feature type="region of interest" description="Disordered" evidence="1">
    <location>
        <begin position="1592"/>
        <end position="1635"/>
    </location>
</feature>
<feature type="compositionally biased region" description="Basic and acidic residues" evidence="1">
    <location>
        <begin position="583"/>
        <end position="594"/>
    </location>
</feature>
<feature type="compositionally biased region" description="Basic and acidic residues" evidence="1">
    <location>
        <begin position="702"/>
        <end position="723"/>
    </location>
</feature>
<feature type="compositionally biased region" description="Basic and acidic residues" evidence="1">
    <location>
        <begin position="1601"/>
        <end position="1617"/>
    </location>
</feature>
<feature type="region of interest" description="Disordered" evidence="1">
    <location>
        <begin position="1313"/>
        <end position="1338"/>
    </location>
</feature>
<evidence type="ECO:0000313" key="3">
    <source>
        <dbReference type="RefSeq" id="XP_055899928.1"/>
    </source>
</evidence>
<feature type="compositionally biased region" description="Basic and acidic residues" evidence="1">
    <location>
        <begin position="948"/>
        <end position="972"/>
    </location>
</feature>
<dbReference type="RefSeq" id="XP_055899928.1">
    <property type="nucleotide sequence ID" value="XM_056043953.1"/>
</dbReference>
<name>A0A9W3BK53_BIOGL</name>
<feature type="compositionally biased region" description="Basic residues" evidence="1">
    <location>
        <begin position="724"/>
        <end position="733"/>
    </location>
</feature>
<feature type="compositionally biased region" description="Polar residues" evidence="1">
    <location>
        <begin position="1371"/>
        <end position="1382"/>
    </location>
</feature>
<reference evidence="3 4" key="1">
    <citation type="submission" date="2025-04" db="UniProtKB">
        <authorList>
            <consortium name="RefSeq"/>
        </authorList>
    </citation>
    <scope>IDENTIFICATION</scope>
</reference>
<feature type="region of interest" description="Disordered" evidence="1">
    <location>
        <begin position="948"/>
        <end position="973"/>
    </location>
</feature>
<feature type="region of interest" description="Disordered" evidence="1">
    <location>
        <begin position="673"/>
        <end position="810"/>
    </location>
</feature>
<feature type="region of interest" description="Disordered" evidence="1">
    <location>
        <begin position="1516"/>
        <end position="1556"/>
    </location>
</feature>
<feature type="compositionally biased region" description="Basic residues" evidence="1">
    <location>
        <begin position="1161"/>
        <end position="1170"/>
    </location>
</feature>
<proteinExistence type="predicted"/>
<evidence type="ECO:0000313" key="4">
    <source>
        <dbReference type="RefSeq" id="XP_055899929.1"/>
    </source>
</evidence>
<evidence type="ECO:0000256" key="1">
    <source>
        <dbReference type="SAM" id="MobiDB-lite"/>
    </source>
</evidence>
<keyword evidence="2" id="KW-1185">Reference proteome</keyword>
<dbReference type="RefSeq" id="XP_055899929.1">
    <property type="nucleotide sequence ID" value="XM_056043954.1"/>
</dbReference>
<feature type="compositionally biased region" description="Polar residues" evidence="1">
    <location>
        <begin position="146"/>
        <end position="164"/>
    </location>
</feature>
<protein>
    <submittedName>
        <fullName evidence="3 4">Uncharacterized protein LOC106069894 isoform X1</fullName>
    </submittedName>
</protein>
<feature type="compositionally biased region" description="Basic and acidic residues" evidence="1">
    <location>
        <begin position="1"/>
        <end position="17"/>
    </location>
</feature>
<feature type="compositionally biased region" description="Polar residues" evidence="1">
    <location>
        <begin position="1516"/>
        <end position="1525"/>
    </location>
</feature>
<feature type="region of interest" description="Disordered" evidence="1">
    <location>
        <begin position="1424"/>
        <end position="1445"/>
    </location>
</feature>
<gene>
    <name evidence="3 4" type="primary">LOC106069894</name>
</gene>
<feature type="compositionally biased region" description="Polar residues" evidence="1">
    <location>
        <begin position="516"/>
        <end position="527"/>
    </location>
</feature>
<feature type="region of interest" description="Disordered" evidence="1">
    <location>
        <begin position="575"/>
        <end position="594"/>
    </location>
</feature>
<sequence>MSGLRDSDGDPHRERSKVGAAPLPIMDVVPKEFRSPNFDFLNPLAGKKENQETYPPIVTIDGRVDTDIDHLIDEEEDYTGPVVDIPSRFPKPHIFSVVDGSLDDDIDNYLNDDGTIEHTLVDAPKNFNPSELKDVASKDAAHKNLDLSQRSPNDAPLTNRSYNKTHTEQSETEVTNEAVEGELSINVGSHEFGPDDQTSEELVGAGEKHDLVPVVTYEKMNFDLSQIDKRDRESSGVDTHNVRGKMEEQMKEAIREGLSLDVMQDNIAESKDLAPPTITVKSEEIEKEIQNFTSPEDNFITTDVEIFHTVMYCHDDTAGRGDSILSSMLTSNKGMNLVDGGNAQQKIVDPLTDIQKSLEVPNQQGRGFEPPPCEQGFEIGPEMFPIKAKKDGSFEVLIERNDDLYTASKINPVGAIDSIPSHEGAMIGPKPYESLEVGAMNGPRDAPGDSHTLEGSPMSKDVSRSDSDLDVHESMALLSKLEEFKGDKEKTKELLNQFKQLVIESSLTKLDRASKSESMQSSLMETPQRSRKNSEHLLSSSTQICLEDKCLPGNENAENVKTASSKNIENVTTEIPNLNDKTSQPRDKPEESHFTDLQDHLTLPKTTMSNDVHRDTCVFEGYERTKQDFVVEDRPPKLSSFNGVDFREEKRKCKSIDLEGKLPLGIQSTHVDENVSRTKDKNEYVLNDPSMQKVRRSRASHVTHEEDKCNDKSNEDKNKEKSSSKKIKHSTHGKKTETLRQASAECTENVPDQKSAHKCPSSVGLNKESRRISSASPTLDRLTGVIAGSPPPTGRNEWNSSKKRKERTESIDSKLRWLTQENKERQLSEKWENIRHMRKENEQSIKESLKVALKVAEESVSAAAKVARALSFVMEATKPRLNLDTSTDEEGVHRTYNRLMDTVSSLETSKQILRSQSVSPSKRVDKTHVSVREVGHIQGLFGEQEYVLRKEKHTSKDHAKKERGVKDSDRKSSSIQALAACDCTVSELGKTISTSPRNHLKEKKEMENGAVVKVKNAEGKQRSEESRARYIDIKVDDMSSPVDGKLEAIRLADGKHRSGEERHGKSKSSEGKHRTGSEGRRKHEEARNRHEDKRHKSDKGRRERSADGRSKAAETKQKNEVLRDNKKDKVFTIPEGHYKDSKGNLKACSTHSPPANEKKQSGHPHSRKNVHQTNTMNKEPKDERNITDLDHRVGQRTHHDKEELQQKDLRSTLQHPEAGVLQQKENEEAVPHEWRIPLTKHNVNRKSESFFEQVTIPKPIGDSRAASKILIRRLLQGSRVDAIESEASETDSLEYDSNFNRVLCDTCESKAKRQNKSLGKGGNTWQTFEEDFDPTRGDKSNRAWEDNCFSKFSQAPTRAELHTAFSYKASHISNKSRTSQDSCDQHKSHSPHKVVTHHHHTVKRGLEHPSEGTIPCLNAEKCESTPVTTHNSPLASSMDTDTSETISGPKLSLLKQNIMMHQLPFPERRRSTEQRFLRDGLIFSPILEEATEGQGYESLETDSVSSLESNLWWKSTKEPNTNNGNVYDFGSDVDVPKAASSDQEVKQSGSTAVSQEDGIVLLSTSLVDDPGTADGESEGLTRESTLKYAAAEVTPQGAEPSGKEVTESAGDPKKSALEDPPQQQKSIKQDDTNNEGLTSATLEIAEDRFNTTDATTVPTPAQFNSHDVVTEDGLITLTLDDRKLSTIVSDNGKLHAEGTNETIRQGDTKKKSMLDSYYLNDISMEGTQENIVTTALGKQVEDHLQNLIVLRSQAQESQPVRYKGSQERQSSPGKAVVDFADQYKLKTKNEARLSKDRGQQMCDQKLCSRLVEISKGPALLDTWLRKSKSASVEMSLFNRLKEQEAISRQNFEIARRLLSRETSYSREDQLEDYQKNFFRLNRRYPDDLPKKSDARDLPSVRANFLAQEQARAIDEFYSKGASNNRLQRSFSLPPIRKWSLQTERLKSPYSRDLMEKDYKDHCLKLAALSKHPHEHSDWLPSSVHSAIAKRLEEREKRLRLATQKIDLMCKNREPPYAPRYRSKS</sequence>
<feature type="region of interest" description="Disordered" evidence="1">
    <location>
        <begin position="1"/>
        <end position="21"/>
    </location>
</feature>
<feature type="compositionally biased region" description="Polar residues" evidence="1">
    <location>
        <begin position="1425"/>
        <end position="1445"/>
    </location>
</feature>
<feature type="region of interest" description="Disordered" evidence="1">
    <location>
        <begin position="143"/>
        <end position="176"/>
    </location>
</feature>
<dbReference type="OrthoDB" id="6161649at2759"/>
<feature type="compositionally biased region" description="Basic and acidic residues" evidence="1">
    <location>
        <begin position="1178"/>
        <end position="1209"/>
    </location>
</feature>
<organism evidence="2 4">
    <name type="scientific">Biomphalaria glabrata</name>
    <name type="common">Bloodfluke planorb</name>
    <name type="synonym">Freshwater snail</name>
    <dbReference type="NCBI Taxonomy" id="6526"/>
    <lineage>
        <taxon>Eukaryota</taxon>
        <taxon>Metazoa</taxon>
        <taxon>Spiralia</taxon>
        <taxon>Lophotrochozoa</taxon>
        <taxon>Mollusca</taxon>
        <taxon>Gastropoda</taxon>
        <taxon>Heterobranchia</taxon>
        <taxon>Euthyneura</taxon>
        <taxon>Panpulmonata</taxon>
        <taxon>Hygrophila</taxon>
        <taxon>Lymnaeoidea</taxon>
        <taxon>Planorbidae</taxon>
        <taxon>Biomphalaria</taxon>
    </lineage>
</organism>
<feature type="compositionally biased region" description="Basic and acidic residues" evidence="1">
    <location>
        <begin position="1044"/>
        <end position="1143"/>
    </location>
</feature>
<accession>A0A9W3BK53</accession>
<feature type="compositionally biased region" description="Polar residues" evidence="1">
    <location>
        <begin position="1540"/>
        <end position="1554"/>
    </location>
</feature>
<feature type="compositionally biased region" description="Basic and acidic residues" evidence="1">
    <location>
        <begin position="673"/>
        <end position="683"/>
    </location>
</feature>
<feature type="region of interest" description="Disordered" evidence="1">
    <location>
        <begin position="511"/>
        <end position="535"/>
    </location>
</feature>
<feature type="compositionally biased region" description="Basic residues" evidence="1">
    <location>
        <begin position="1388"/>
        <end position="1403"/>
    </location>
</feature>
<feature type="region of interest" description="Disordered" evidence="1">
    <location>
        <begin position="434"/>
        <end position="468"/>
    </location>
</feature>
<feature type="region of interest" description="Disordered" evidence="1">
    <location>
        <begin position="1371"/>
        <end position="1412"/>
    </location>
</feature>
<evidence type="ECO:0000313" key="2">
    <source>
        <dbReference type="Proteomes" id="UP001165740"/>
    </source>
</evidence>
<feature type="region of interest" description="Disordered" evidence="1">
    <location>
        <begin position="994"/>
        <end position="1209"/>
    </location>
</feature>